<proteinExistence type="predicted"/>
<evidence type="ECO:0000256" key="1">
    <source>
        <dbReference type="SAM" id="MobiDB-lite"/>
    </source>
</evidence>
<feature type="region of interest" description="Disordered" evidence="1">
    <location>
        <begin position="29"/>
        <end position="59"/>
    </location>
</feature>
<organism evidence="2 3">
    <name type="scientific">Marchantia polymorpha subsp. ruderalis</name>
    <dbReference type="NCBI Taxonomy" id="1480154"/>
    <lineage>
        <taxon>Eukaryota</taxon>
        <taxon>Viridiplantae</taxon>
        <taxon>Streptophyta</taxon>
        <taxon>Embryophyta</taxon>
        <taxon>Marchantiophyta</taxon>
        <taxon>Marchantiopsida</taxon>
        <taxon>Marchantiidae</taxon>
        <taxon>Marchantiales</taxon>
        <taxon>Marchantiaceae</taxon>
        <taxon>Marchantia</taxon>
    </lineage>
</organism>
<accession>A0A176VSL7</accession>
<sequence length="367" mass="38845">MSYSVRSEVTQDANRARIVFTCDSGRRKGSVRRHGFERGGVPAGRGVGGAMGSRDGDSMRNVHGGRGLTNNMSGTCCASGESAAAAAAAATDSADDAAKSHRALACTTYTTRAGREGARARREHFTWSKGFTAPVPVPVAGWWSAEENGAPSAWDMGAAQRRRIRDRPDRASDETDCVGLPFPPVVSGVRSWVRDGSGPCTQLSAHHPRRRRPDSGATEWIAHRAVLGLGRSQTDGRRTEDGTESEEGSESPRVRGEVRSGSSWKLGGAEGRKGKEGRKGAEGRDGAAAQGGGGVGGEGEKVKDGERSEGRVFLAAEASRAVPLVDEGRQSIAQRRKGRRKEGRKEWRGFCRGIETAFGGNSAACPQ</sequence>
<feature type="region of interest" description="Disordered" evidence="1">
    <location>
        <begin position="199"/>
        <end position="309"/>
    </location>
</feature>
<protein>
    <submittedName>
        <fullName evidence="2">Uncharacterized protein</fullName>
    </submittedName>
</protein>
<dbReference type="AlphaFoldDB" id="A0A176VSL7"/>
<reference evidence="2" key="1">
    <citation type="submission" date="2016-03" db="EMBL/GenBank/DDBJ databases">
        <title>Mechanisms controlling the formation of the plant cell surface in tip-growing cells are functionally conserved among land plants.</title>
        <authorList>
            <person name="Honkanen S."/>
            <person name="Jones V.A."/>
            <person name="Morieri G."/>
            <person name="Champion C."/>
            <person name="Hetherington A.J."/>
            <person name="Kelly S."/>
            <person name="Saint-Marcoux D."/>
            <person name="Proust H."/>
            <person name="Prescott H."/>
            <person name="Dolan L."/>
        </authorList>
    </citation>
    <scope>NUCLEOTIDE SEQUENCE [LARGE SCALE GENOMIC DNA]</scope>
    <source>
        <tissue evidence="2">Whole gametophyte</tissue>
    </source>
</reference>
<evidence type="ECO:0000313" key="3">
    <source>
        <dbReference type="Proteomes" id="UP000077202"/>
    </source>
</evidence>
<dbReference type="EMBL" id="LVLJ01002789">
    <property type="protein sequence ID" value="OAE23747.1"/>
    <property type="molecule type" value="Genomic_DNA"/>
</dbReference>
<feature type="compositionally biased region" description="Gly residues" evidence="1">
    <location>
        <begin position="41"/>
        <end position="51"/>
    </location>
</feature>
<evidence type="ECO:0000313" key="2">
    <source>
        <dbReference type="EMBL" id="OAE23747.1"/>
    </source>
</evidence>
<keyword evidence="3" id="KW-1185">Reference proteome</keyword>
<feature type="compositionally biased region" description="Basic and acidic residues" evidence="1">
    <location>
        <begin position="298"/>
        <end position="309"/>
    </location>
</feature>
<gene>
    <name evidence="2" type="ORF">AXG93_4776s1320</name>
</gene>
<feature type="compositionally biased region" description="Basic and acidic residues" evidence="1">
    <location>
        <begin position="270"/>
        <end position="285"/>
    </location>
</feature>
<dbReference type="Proteomes" id="UP000077202">
    <property type="component" value="Unassembled WGS sequence"/>
</dbReference>
<name>A0A176VSL7_MARPO</name>
<comment type="caution">
    <text evidence="2">The sequence shown here is derived from an EMBL/GenBank/DDBJ whole genome shotgun (WGS) entry which is preliminary data.</text>
</comment>